<evidence type="ECO:0000313" key="2">
    <source>
        <dbReference type="EMBL" id="MEK8031892.1"/>
    </source>
</evidence>
<comment type="caution">
    <text evidence="2">The sequence shown here is derived from an EMBL/GenBank/DDBJ whole genome shotgun (WGS) entry which is preliminary data.</text>
</comment>
<sequence length="77" mass="8210">MKVFIVLALVAILAALAGAGLFMLRRGPASGDAASRDKRMARALALRVALSVMLFVTILLAYHFGWIRPGGLPMVQS</sequence>
<feature type="transmembrane region" description="Helical" evidence="1">
    <location>
        <begin position="6"/>
        <end position="24"/>
    </location>
</feature>
<dbReference type="InterPro" id="IPR021313">
    <property type="entry name" value="DUF2909"/>
</dbReference>
<organism evidence="2 3">
    <name type="scientific">Ideonella lacteola</name>
    <dbReference type="NCBI Taxonomy" id="2984193"/>
    <lineage>
        <taxon>Bacteria</taxon>
        <taxon>Pseudomonadati</taxon>
        <taxon>Pseudomonadota</taxon>
        <taxon>Betaproteobacteria</taxon>
        <taxon>Burkholderiales</taxon>
        <taxon>Sphaerotilaceae</taxon>
        <taxon>Ideonella</taxon>
    </lineage>
</organism>
<keyword evidence="1" id="KW-1133">Transmembrane helix</keyword>
<dbReference type="EMBL" id="JBBUTG010000007">
    <property type="protein sequence ID" value="MEK8031892.1"/>
    <property type="molecule type" value="Genomic_DNA"/>
</dbReference>
<keyword evidence="1" id="KW-0472">Membrane</keyword>
<keyword evidence="3" id="KW-1185">Reference proteome</keyword>
<dbReference type="Pfam" id="PF11137">
    <property type="entry name" value="DUF2909"/>
    <property type="match status" value="1"/>
</dbReference>
<dbReference type="Proteomes" id="UP001371218">
    <property type="component" value="Unassembled WGS sequence"/>
</dbReference>
<dbReference type="RefSeq" id="WP_341426290.1">
    <property type="nucleotide sequence ID" value="NZ_JBBUTG010000007.1"/>
</dbReference>
<feature type="transmembrane region" description="Helical" evidence="1">
    <location>
        <begin position="44"/>
        <end position="64"/>
    </location>
</feature>
<protein>
    <submittedName>
        <fullName evidence="2">DUF2909 domain-containing protein</fullName>
    </submittedName>
</protein>
<evidence type="ECO:0000256" key="1">
    <source>
        <dbReference type="SAM" id="Phobius"/>
    </source>
</evidence>
<proteinExistence type="predicted"/>
<keyword evidence="1" id="KW-0812">Transmembrane</keyword>
<evidence type="ECO:0000313" key="3">
    <source>
        <dbReference type="Proteomes" id="UP001371218"/>
    </source>
</evidence>
<gene>
    <name evidence="2" type="ORF">AACH06_13775</name>
</gene>
<accession>A0ABU9BSR8</accession>
<reference evidence="2 3" key="1">
    <citation type="submission" date="2024-04" db="EMBL/GenBank/DDBJ databases">
        <title>Novel species of the genus Ideonella isolated from streams.</title>
        <authorList>
            <person name="Lu H."/>
        </authorList>
    </citation>
    <scope>NUCLEOTIDE SEQUENCE [LARGE SCALE GENOMIC DNA]</scope>
    <source>
        <strain evidence="2 3">DXS29W</strain>
    </source>
</reference>
<name>A0ABU9BSR8_9BURK</name>